<dbReference type="InterPro" id="IPR027417">
    <property type="entry name" value="P-loop_NTPase"/>
</dbReference>
<protein>
    <recommendedName>
        <fullName evidence="8 9">Dephospho-CoA kinase</fullName>
        <ecNumber evidence="8 9">2.7.1.24</ecNumber>
    </recommendedName>
    <alternativeName>
        <fullName evidence="8">Dephosphocoenzyme A kinase</fullName>
    </alternativeName>
</protein>
<evidence type="ECO:0000256" key="7">
    <source>
        <dbReference type="ARBA" id="ARBA00022993"/>
    </source>
</evidence>
<proteinExistence type="inferred from homology"/>
<evidence type="ECO:0000313" key="11">
    <source>
        <dbReference type="Proteomes" id="UP000741360"/>
    </source>
</evidence>
<dbReference type="FunFam" id="3.40.50.300:FF:000991">
    <property type="entry name" value="Dephospho-CoA kinase"/>
    <property type="match status" value="1"/>
</dbReference>
<evidence type="ECO:0000256" key="8">
    <source>
        <dbReference type="HAMAP-Rule" id="MF_00376"/>
    </source>
</evidence>
<dbReference type="PANTHER" id="PTHR10695">
    <property type="entry name" value="DEPHOSPHO-COA KINASE-RELATED"/>
    <property type="match status" value="1"/>
</dbReference>
<reference evidence="10" key="1">
    <citation type="submission" date="2020-07" db="EMBL/GenBank/DDBJ databases">
        <title>Huge and variable diversity of episymbiotic CPR bacteria and DPANN archaea in groundwater ecosystems.</title>
        <authorList>
            <person name="He C.Y."/>
            <person name="Keren R."/>
            <person name="Whittaker M."/>
            <person name="Farag I.F."/>
            <person name="Doudna J."/>
            <person name="Cate J.H.D."/>
            <person name="Banfield J.F."/>
        </authorList>
    </citation>
    <scope>NUCLEOTIDE SEQUENCE</scope>
    <source>
        <strain evidence="10">NC_groundwater_717_Ag_S-0.2um_59_8</strain>
    </source>
</reference>
<dbReference type="GO" id="GO:0005524">
    <property type="term" value="F:ATP binding"/>
    <property type="evidence" value="ECO:0007669"/>
    <property type="project" value="UniProtKB-UniRule"/>
</dbReference>
<keyword evidence="7 8" id="KW-0173">Coenzyme A biosynthesis</keyword>
<evidence type="ECO:0000256" key="1">
    <source>
        <dbReference type="ARBA" id="ARBA00009018"/>
    </source>
</evidence>
<dbReference type="CDD" id="cd02022">
    <property type="entry name" value="DPCK"/>
    <property type="match status" value="1"/>
</dbReference>
<dbReference type="EMBL" id="JACPSX010000104">
    <property type="protein sequence ID" value="MBI3014554.1"/>
    <property type="molecule type" value="Genomic_DNA"/>
</dbReference>
<evidence type="ECO:0000256" key="9">
    <source>
        <dbReference type="NCBIfam" id="TIGR00152"/>
    </source>
</evidence>
<organism evidence="10 11">
    <name type="scientific">Tectimicrobiota bacterium</name>
    <dbReference type="NCBI Taxonomy" id="2528274"/>
    <lineage>
        <taxon>Bacteria</taxon>
        <taxon>Pseudomonadati</taxon>
        <taxon>Nitrospinota/Tectimicrobiota group</taxon>
        <taxon>Candidatus Tectimicrobiota</taxon>
    </lineage>
</organism>
<comment type="subcellular location">
    <subcellularLocation>
        <location evidence="8">Cytoplasm</location>
    </subcellularLocation>
</comment>
<name>A0A932GP73_UNCTE</name>
<dbReference type="SUPFAM" id="SSF52540">
    <property type="entry name" value="P-loop containing nucleoside triphosphate hydrolases"/>
    <property type="match status" value="1"/>
</dbReference>
<evidence type="ECO:0000313" key="10">
    <source>
        <dbReference type="EMBL" id="MBI3014554.1"/>
    </source>
</evidence>
<sequence length="213" mass="23708">MVLGLTGGIASGKSTVSGFFAAEGAHILDADRVARAVVEPGNPAWREIQHRFGNEYFHADGTLDRKKMADRVFHDEEARGILNRIVHPHVMAEEGRLIEEWREKDPAGIVVLDAALLIEAGSHRRVDRVLVAYVEEEIQIRRLMERDSLSRQEALARLAAQMPLKEKLAYADHIVDTGGTRESIRRQVREIVEGLRRQGAAAAGKIIDSFCAL</sequence>
<evidence type="ECO:0000256" key="4">
    <source>
        <dbReference type="ARBA" id="ARBA00022741"/>
    </source>
</evidence>
<comment type="function">
    <text evidence="8">Catalyzes the phosphorylation of the 3'-hydroxyl group of dephosphocoenzyme A to form coenzyme A.</text>
</comment>
<dbReference type="PROSITE" id="PS51219">
    <property type="entry name" value="DPCK"/>
    <property type="match status" value="1"/>
</dbReference>
<dbReference type="HAMAP" id="MF_00376">
    <property type="entry name" value="Dephospho_CoA_kinase"/>
    <property type="match status" value="1"/>
</dbReference>
<dbReference type="InterPro" id="IPR001977">
    <property type="entry name" value="Depp_CoAkinase"/>
</dbReference>
<dbReference type="GO" id="GO:0005737">
    <property type="term" value="C:cytoplasm"/>
    <property type="evidence" value="ECO:0007669"/>
    <property type="project" value="UniProtKB-SubCell"/>
</dbReference>
<keyword evidence="3 8" id="KW-0808">Transferase</keyword>
<evidence type="ECO:0000256" key="5">
    <source>
        <dbReference type="ARBA" id="ARBA00022777"/>
    </source>
</evidence>
<comment type="similarity">
    <text evidence="1 8">Belongs to the CoaE family.</text>
</comment>
<evidence type="ECO:0000256" key="6">
    <source>
        <dbReference type="ARBA" id="ARBA00022840"/>
    </source>
</evidence>
<gene>
    <name evidence="8" type="primary">coaE</name>
    <name evidence="10" type="ORF">HYY65_05730</name>
</gene>
<keyword evidence="6 8" id="KW-0067">ATP-binding</keyword>
<keyword evidence="4 8" id="KW-0547">Nucleotide-binding</keyword>
<keyword evidence="2 8" id="KW-0963">Cytoplasm</keyword>
<comment type="caution">
    <text evidence="10">The sequence shown here is derived from an EMBL/GenBank/DDBJ whole genome shotgun (WGS) entry which is preliminary data.</text>
</comment>
<dbReference type="Gene3D" id="3.40.50.300">
    <property type="entry name" value="P-loop containing nucleotide triphosphate hydrolases"/>
    <property type="match status" value="1"/>
</dbReference>
<accession>A0A932GP73</accession>
<comment type="catalytic activity">
    <reaction evidence="8">
        <text>3'-dephospho-CoA + ATP = ADP + CoA + H(+)</text>
        <dbReference type="Rhea" id="RHEA:18245"/>
        <dbReference type="ChEBI" id="CHEBI:15378"/>
        <dbReference type="ChEBI" id="CHEBI:30616"/>
        <dbReference type="ChEBI" id="CHEBI:57287"/>
        <dbReference type="ChEBI" id="CHEBI:57328"/>
        <dbReference type="ChEBI" id="CHEBI:456216"/>
        <dbReference type="EC" id="2.7.1.24"/>
    </reaction>
</comment>
<dbReference type="AlphaFoldDB" id="A0A932GP73"/>
<dbReference type="GO" id="GO:0004140">
    <property type="term" value="F:dephospho-CoA kinase activity"/>
    <property type="evidence" value="ECO:0007669"/>
    <property type="project" value="UniProtKB-UniRule"/>
</dbReference>
<comment type="pathway">
    <text evidence="8">Cofactor biosynthesis; coenzyme A biosynthesis; CoA from (R)-pantothenate: step 5/5.</text>
</comment>
<evidence type="ECO:0000256" key="3">
    <source>
        <dbReference type="ARBA" id="ARBA00022679"/>
    </source>
</evidence>
<evidence type="ECO:0000256" key="2">
    <source>
        <dbReference type="ARBA" id="ARBA00022490"/>
    </source>
</evidence>
<feature type="binding site" evidence="8">
    <location>
        <begin position="10"/>
        <end position="15"/>
    </location>
    <ligand>
        <name>ATP</name>
        <dbReference type="ChEBI" id="CHEBI:30616"/>
    </ligand>
</feature>
<dbReference type="GO" id="GO:0015937">
    <property type="term" value="P:coenzyme A biosynthetic process"/>
    <property type="evidence" value="ECO:0007669"/>
    <property type="project" value="UniProtKB-UniRule"/>
</dbReference>
<dbReference type="EC" id="2.7.1.24" evidence="8 9"/>
<dbReference type="NCBIfam" id="TIGR00152">
    <property type="entry name" value="dephospho-CoA kinase"/>
    <property type="match status" value="1"/>
</dbReference>
<dbReference type="Proteomes" id="UP000741360">
    <property type="component" value="Unassembled WGS sequence"/>
</dbReference>
<dbReference type="Pfam" id="PF01121">
    <property type="entry name" value="CoaE"/>
    <property type="match status" value="1"/>
</dbReference>
<dbReference type="PANTHER" id="PTHR10695:SF46">
    <property type="entry name" value="BIFUNCTIONAL COENZYME A SYNTHASE-RELATED"/>
    <property type="match status" value="1"/>
</dbReference>
<keyword evidence="5 8" id="KW-0418">Kinase</keyword>